<dbReference type="GO" id="GO:0046872">
    <property type="term" value="F:metal ion binding"/>
    <property type="evidence" value="ECO:0007669"/>
    <property type="project" value="UniProtKB-KW"/>
</dbReference>
<feature type="domain" description="4Fe-4S ferredoxin-type" evidence="7">
    <location>
        <begin position="59"/>
        <end position="87"/>
    </location>
</feature>
<evidence type="ECO:0000256" key="3">
    <source>
        <dbReference type="ARBA" id="ARBA00022723"/>
    </source>
</evidence>
<dbReference type="GO" id="GO:0051539">
    <property type="term" value="F:4 iron, 4 sulfur cluster binding"/>
    <property type="evidence" value="ECO:0007669"/>
    <property type="project" value="UniProtKB-KW"/>
</dbReference>
<keyword evidence="5" id="KW-0408">Iron</keyword>
<dbReference type="AlphaFoldDB" id="A0A1W1V9U3"/>
<dbReference type="EMBL" id="LT838272">
    <property type="protein sequence ID" value="SMB90108.1"/>
    <property type="molecule type" value="Genomic_DNA"/>
</dbReference>
<evidence type="ECO:0000259" key="7">
    <source>
        <dbReference type="PROSITE" id="PS51379"/>
    </source>
</evidence>
<dbReference type="Proteomes" id="UP000192569">
    <property type="component" value="Chromosome I"/>
</dbReference>
<sequence>MALKNLPVVPSAPPGTMALKPVAATWRERYPRIIRERCNACGECLYFCPEGALRLKEHELEINLDFCKGCGICAHECKKDALHMVAEYTGPKGLLG</sequence>
<name>A0A1W1V9U3_9FIRM</name>
<dbReference type="GO" id="GO:0016625">
    <property type="term" value="F:oxidoreductase activity, acting on the aldehyde or oxo group of donors, iron-sulfur protein as acceptor"/>
    <property type="evidence" value="ECO:0007669"/>
    <property type="project" value="InterPro"/>
</dbReference>
<dbReference type="Pfam" id="PF12838">
    <property type="entry name" value="Fer4_7"/>
    <property type="match status" value="1"/>
</dbReference>
<organism evidence="8 9">
    <name type="scientific">Thermanaeromonas toyohensis ToBE</name>
    <dbReference type="NCBI Taxonomy" id="698762"/>
    <lineage>
        <taxon>Bacteria</taxon>
        <taxon>Bacillati</taxon>
        <taxon>Bacillota</taxon>
        <taxon>Clostridia</taxon>
        <taxon>Neomoorellales</taxon>
        <taxon>Neomoorellaceae</taxon>
        <taxon>Thermanaeromonas</taxon>
    </lineage>
</organism>
<dbReference type="InterPro" id="IPR017896">
    <property type="entry name" value="4Fe4S_Fe-S-bd"/>
</dbReference>
<evidence type="ECO:0000256" key="4">
    <source>
        <dbReference type="ARBA" id="ARBA00022737"/>
    </source>
</evidence>
<reference evidence="8 9" key="1">
    <citation type="submission" date="2017-04" db="EMBL/GenBank/DDBJ databases">
        <authorList>
            <person name="Afonso C.L."/>
            <person name="Miller P.J."/>
            <person name="Scott M.A."/>
            <person name="Spackman E."/>
            <person name="Goraichik I."/>
            <person name="Dimitrov K.M."/>
            <person name="Suarez D.L."/>
            <person name="Swayne D.E."/>
        </authorList>
    </citation>
    <scope>NUCLEOTIDE SEQUENCE [LARGE SCALE GENOMIC DNA]</scope>
    <source>
        <strain evidence="8 9">ToBE</strain>
    </source>
</reference>
<keyword evidence="8" id="KW-0670">Pyruvate</keyword>
<evidence type="ECO:0000256" key="6">
    <source>
        <dbReference type="ARBA" id="ARBA00023014"/>
    </source>
</evidence>
<comment type="cofactor">
    <cofactor evidence="1">
        <name>[4Fe-4S] cluster</name>
        <dbReference type="ChEBI" id="CHEBI:49883"/>
    </cofactor>
</comment>
<dbReference type="PROSITE" id="PS00198">
    <property type="entry name" value="4FE4S_FER_1"/>
    <property type="match status" value="1"/>
</dbReference>
<dbReference type="PANTHER" id="PTHR43724">
    <property type="entry name" value="PYRUVATE SYNTHASE SUBUNIT PORD"/>
    <property type="match status" value="1"/>
</dbReference>
<feature type="domain" description="4Fe-4S ferredoxin-type" evidence="7">
    <location>
        <begin position="29"/>
        <end position="58"/>
    </location>
</feature>
<keyword evidence="6" id="KW-0411">Iron-sulfur</keyword>
<dbReference type="PANTHER" id="PTHR43724:SF1">
    <property type="entry name" value="PYRUVATE SYNTHASE SUBUNIT PORD"/>
    <property type="match status" value="1"/>
</dbReference>
<keyword evidence="3" id="KW-0479">Metal-binding</keyword>
<proteinExistence type="predicted"/>
<gene>
    <name evidence="8" type="ORF">SAMN00808754_0250</name>
</gene>
<dbReference type="InterPro" id="IPR017900">
    <property type="entry name" value="4Fe4S_Fe_S_CS"/>
</dbReference>
<dbReference type="PROSITE" id="PS51379">
    <property type="entry name" value="4FE4S_FER_2"/>
    <property type="match status" value="2"/>
</dbReference>
<dbReference type="Gene3D" id="3.30.70.20">
    <property type="match status" value="1"/>
</dbReference>
<evidence type="ECO:0000313" key="8">
    <source>
        <dbReference type="EMBL" id="SMB90108.1"/>
    </source>
</evidence>
<keyword evidence="9" id="KW-1185">Reference proteome</keyword>
<protein>
    <submittedName>
        <fullName evidence="8">Pyruvate ferredoxin oxidoreductase delta subunit</fullName>
    </submittedName>
</protein>
<evidence type="ECO:0000256" key="2">
    <source>
        <dbReference type="ARBA" id="ARBA00022485"/>
    </source>
</evidence>
<dbReference type="SUPFAM" id="SSF54862">
    <property type="entry name" value="4Fe-4S ferredoxins"/>
    <property type="match status" value="1"/>
</dbReference>
<accession>A0A1W1V9U3</accession>
<evidence type="ECO:0000256" key="5">
    <source>
        <dbReference type="ARBA" id="ARBA00023004"/>
    </source>
</evidence>
<keyword evidence="4" id="KW-0677">Repeat</keyword>
<dbReference type="NCBIfam" id="TIGR02179">
    <property type="entry name" value="PorD_KorD"/>
    <property type="match status" value="1"/>
</dbReference>
<evidence type="ECO:0000313" key="9">
    <source>
        <dbReference type="Proteomes" id="UP000192569"/>
    </source>
</evidence>
<evidence type="ECO:0000256" key="1">
    <source>
        <dbReference type="ARBA" id="ARBA00001966"/>
    </source>
</evidence>
<dbReference type="STRING" id="698762.SAMN00808754_0250"/>
<keyword evidence="2" id="KW-0004">4Fe-4S</keyword>
<dbReference type="InterPro" id="IPR011898">
    <property type="entry name" value="PorD_KorD"/>
</dbReference>